<dbReference type="AlphaFoldDB" id="H5USP0"/>
<protein>
    <submittedName>
        <fullName evidence="3">Uncharacterized protein</fullName>
    </submittedName>
</protein>
<comment type="caution">
    <text evidence="3">The sequence shown here is derived from an EMBL/GenBank/DDBJ whole genome shotgun (WGS) entry which is preliminary data.</text>
</comment>
<feature type="region of interest" description="Disordered" evidence="1">
    <location>
        <begin position="22"/>
        <end position="51"/>
    </location>
</feature>
<dbReference type="Proteomes" id="UP000004367">
    <property type="component" value="Unassembled WGS sequence"/>
</dbReference>
<evidence type="ECO:0000313" key="3">
    <source>
        <dbReference type="EMBL" id="GAB48748.1"/>
    </source>
</evidence>
<dbReference type="EMBL" id="BAFE01000058">
    <property type="protein sequence ID" value="GAB48748.1"/>
    <property type="molecule type" value="Genomic_DNA"/>
</dbReference>
<gene>
    <name evidence="3" type="ORF">MOPEL_080_00270</name>
</gene>
<sequence>MRRVGAVTLAAATAATTFAAAPAQAATQTHRGHGPKVVSHHQHKRPSHRPAAGFRPVHRAVAEVVAMTSPARGQVWFVERAGNGRVMLERKAGNRWSTTRLPIRLESDGSVKIHGSAANDVWLTAAGQLWHFDGRRWSRTGLPGGARATTVHDVPGPDVYVGLSGGHDTTGIFRMRRGRWTSLGRPADLDIDAKIGPTYRPTDLTQAGGRWFATWNPIAHNATYSEVSFVLERGGWVQPFQTLFKGAGEYNELGAWLVPSRDVQVSLGRSARSLGSTRGGLCKVWIKGTGEQQCTTRWAVGSAALLANGNIVVGGDDYTPTGKPVVQGTFGIRTKAGAEKLVAGDPGDKTLAMAVEPGTSMVWAATKKGGTTTIQAWKG</sequence>
<reference evidence="3 4" key="1">
    <citation type="submission" date="2012-02" db="EMBL/GenBank/DDBJ databases">
        <title>Whole genome shotgun sequence of Mobilicoccus pelagius NBRC 104925.</title>
        <authorList>
            <person name="Yoshida Y."/>
            <person name="Hosoyama A."/>
            <person name="Tsuchikane K."/>
            <person name="Katsumata H."/>
            <person name="Yamazaki S."/>
            <person name="Fujita N."/>
        </authorList>
    </citation>
    <scope>NUCLEOTIDE SEQUENCE [LARGE SCALE GENOMIC DNA]</scope>
    <source>
        <strain evidence="3 4">NBRC 104925</strain>
    </source>
</reference>
<keyword evidence="4" id="KW-1185">Reference proteome</keyword>
<feature type="compositionally biased region" description="Basic residues" evidence="1">
    <location>
        <begin position="30"/>
        <end position="48"/>
    </location>
</feature>
<evidence type="ECO:0000256" key="2">
    <source>
        <dbReference type="SAM" id="SignalP"/>
    </source>
</evidence>
<evidence type="ECO:0000313" key="4">
    <source>
        <dbReference type="Proteomes" id="UP000004367"/>
    </source>
</evidence>
<accession>H5USP0</accession>
<feature type="signal peptide" evidence="2">
    <location>
        <begin position="1"/>
        <end position="25"/>
    </location>
</feature>
<proteinExistence type="predicted"/>
<name>H5USP0_9MICO</name>
<organism evidence="3 4">
    <name type="scientific">Mobilicoccus pelagius NBRC 104925</name>
    <dbReference type="NCBI Taxonomy" id="1089455"/>
    <lineage>
        <taxon>Bacteria</taxon>
        <taxon>Bacillati</taxon>
        <taxon>Actinomycetota</taxon>
        <taxon>Actinomycetes</taxon>
        <taxon>Micrococcales</taxon>
        <taxon>Dermatophilaceae</taxon>
        <taxon>Mobilicoccus</taxon>
    </lineage>
</organism>
<evidence type="ECO:0000256" key="1">
    <source>
        <dbReference type="SAM" id="MobiDB-lite"/>
    </source>
</evidence>
<keyword evidence="2" id="KW-0732">Signal</keyword>
<feature type="chain" id="PRO_5003599202" evidence="2">
    <location>
        <begin position="26"/>
        <end position="379"/>
    </location>
</feature>